<comment type="caution">
    <text evidence="2">The sequence shown here is derived from an EMBL/GenBank/DDBJ whole genome shotgun (WGS) entry which is preliminary data.</text>
</comment>
<evidence type="ECO:0000256" key="1">
    <source>
        <dbReference type="SAM" id="MobiDB-lite"/>
    </source>
</evidence>
<reference evidence="2 3" key="1">
    <citation type="journal article" date="2022" name="Nat. Ecol. Evol.">
        <title>A masculinizing supergene underlies an exaggerated male reproductive morph in a spider.</title>
        <authorList>
            <person name="Hendrickx F."/>
            <person name="De Corte Z."/>
            <person name="Sonet G."/>
            <person name="Van Belleghem S.M."/>
            <person name="Kostlbacher S."/>
            <person name="Vangestel C."/>
        </authorList>
    </citation>
    <scope>NUCLEOTIDE SEQUENCE [LARGE SCALE GENOMIC DNA]</scope>
    <source>
        <strain evidence="2">W744_W776</strain>
    </source>
</reference>
<organism evidence="2 3">
    <name type="scientific">Oedothorax gibbosus</name>
    <dbReference type="NCBI Taxonomy" id="931172"/>
    <lineage>
        <taxon>Eukaryota</taxon>
        <taxon>Metazoa</taxon>
        <taxon>Ecdysozoa</taxon>
        <taxon>Arthropoda</taxon>
        <taxon>Chelicerata</taxon>
        <taxon>Arachnida</taxon>
        <taxon>Araneae</taxon>
        <taxon>Araneomorphae</taxon>
        <taxon>Entelegynae</taxon>
        <taxon>Araneoidea</taxon>
        <taxon>Linyphiidae</taxon>
        <taxon>Erigoninae</taxon>
        <taxon>Oedothorax</taxon>
    </lineage>
</organism>
<dbReference type="AlphaFoldDB" id="A0AAV6VXL0"/>
<gene>
    <name evidence="2" type="ORF">JTE90_000544</name>
</gene>
<feature type="region of interest" description="Disordered" evidence="1">
    <location>
        <begin position="69"/>
        <end position="116"/>
    </location>
</feature>
<dbReference type="EMBL" id="JAFNEN010000015">
    <property type="protein sequence ID" value="KAG8200463.1"/>
    <property type="molecule type" value="Genomic_DNA"/>
</dbReference>
<protein>
    <submittedName>
        <fullName evidence="2">Uncharacterized protein</fullName>
    </submittedName>
</protein>
<accession>A0AAV6VXL0</accession>
<sequence>MYFNPFSRNQVKPSFKRSKNNFPCYLHSTTLISTLLTNTELPKQVSHYCLPTTEIASLSPRKFWVVQVRGRQKNSGTTKQQHKNKTPFSLDVKLRSRKSTSGLGEGTLPSCFSSSS</sequence>
<dbReference type="Proteomes" id="UP000827092">
    <property type="component" value="Unassembled WGS sequence"/>
</dbReference>
<evidence type="ECO:0000313" key="3">
    <source>
        <dbReference type="Proteomes" id="UP000827092"/>
    </source>
</evidence>
<proteinExistence type="predicted"/>
<keyword evidence="3" id="KW-1185">Reference proteome</keyword>
<name>A0AAV6VXL0_9ARAC</name>
<evidence type="ECO:0000313" key="2">
    <source>
        <dbReference type="EMBL" id="KAG8200463.1"/>
    </source>
</evidence>